<keyword evidence="2" id="KW-1185">Reference proteome</keyword>
<reference evidence="1 2" key="1">
    <citation type="submission" date="2015-09" db="EMBL/GenBank/DDBJ databases">
        <title>Genome sequencing project for genomic taxonomy and phylogenomics of Bacillus-like bacteria.</title>
        <authorList>
            <person name="Liu B."/>
            <person name="Wang J."/>
            <person name="Zhu Y."/>
            <person name="Liu G."/>
            <person name="Chen Q."/>
            <person name="Chen Z."/>
            <person name="Lan J."/>
            <person name="Che J."/>
            <person name="Ge C."/>
            <person name="Shi H."/>
            <person name="Pan Z."/>
            <person name="Liu X."/>
        </authorList>
    </citation>
    <scope>NUCLEOTIDE SEQUENCE [LARGE SCALE GENOMIC DNA]</scope>
    <source>
        <strain evidence="1 2">DSM 8552</strain>
    </source>
</reference>
<dbReference type="Gene3D" id="3.20.20.150">
    <property type="entry name" value="Divalent-metal-dependent TIM barrel enzymes"/>
    <property type="match status" value="1"/>
</dbReference>
<accession>A0ABR5N202</accession>
<dbReference type="InterPro" id="IPR036237">
    <property type="entry name" value="Xyl_isomerase-like_sf"/>
</dbReference>
<evidence type="ECO:0008006" key="3">
    <source>
        <dbReference type="Google" id="ProtNLM"/>
    </source>
</evidence>
<name>A0ABR5N202_BRECH</name>
<gene>
    <name evidence="1" type="ORF">AN963_24295</name>
</gene>
<comment type="caution">
    <text evidence="1">The sequence shown here is derived from an EMBL/GenBank/DDBJ whole genome shotgun (WGS) entry which is preliminary data.</text>
</comment>
<evidence type="ECO:0000313" key="2">
    <source>
        <dbReference type="Proteomes" id="UP000051063"/>
    </source>
</evidence>
<dbReference type="SUPFAM" id="SSF51658">
    <property type="entry name" value="Xylose isomerase-like"/>
    <property type="match status" value="1"/>
</dbReference>
<organism evidence="1 2">
    <name type="scientific">Brevibacillus choshinensis</name>
    <dbReference type="NCBI Taxonomy" id="54911"/>
    <lineage>
        <taxon>Bacteria</taxon>
        <taxon>Bacillati</taxon>
        <taxon>Bacillota</taxon>
        <taxon>Bacilli</taxon>
        <taxon>Bacillales</taxon>
        <taxon>Paenibacillaceae</taxon>
        <taxon>Brevibacillus</taxon>
    </lineage>
</organism>
<proteinExistence type="predicted"/>
<dbReference type="RefSeq" id="WP_055747105.1">
    <property type="nucleotide sequence ID" value="NZ_LJJB01000013.1"/>
</dbReference>
<sequence>MHQFMIGLYGGFDEEKYKRDFRKGFYGIEACLFDKEEDISRLAFESKRNNFQIGIHFPFRKGDSRLRDALFLSEEEWVRQDAYDYIQPELDALMEIQPEYILFHYPKPAILDDRVSWKNWRFSNQREYVYESEYPLTEFVEKSEQLFEWLNSKGNEYLFTPVLEFDALNRYVYEGNFLESLLVRYPNIKLCLDTGRLHMQEKIDPYIDARKVLKKYAKYAKNVHLWNMRITDAFEYNHHPALPDCNPEDGWAPIEDYLNIIKSENPDITIMFVHRSDWITDEQLEACYQWVDSIMKPKKILLPAGES</sequence>
<dbReference type="EMBL" id="LJJB01000013">
    <property type="protein sequence ID" value="KQL44519.1"/>
    <property type="molecule type" value="Genomic_DNA"/>
</dbReference>
<evidence type="ECO:0000313" key="1">
    <source>
        <dbReference type="EMBL" id="KQL44519.1"/>
    </source>
</evidence>
<dbReference type="Proteomes" id="UP000051063">
    <property type="component" value="Unassembled WGS sequence"/>
</dbReference>
<protein>
    <recommendedName>
        <fullName evidence="3">Sugar phosphate isomerase/epimerase</fullName>
    </recommendedName>
</protein>